<dbReference type="GO" id="GO:0005694">
    <property type="term" value="C:chromosome"/>
    <property type="evidence" value="ECO:0007669"/>
    <property type="project" value="TreeGrafter"/>
</dbReference>
<accession>A0A009ILU1</accession>
<dbReference type="Proteomes" id="UP000020595">
    <property type="component" value="Unassembled WGS sequence"/>
</dbReference>
<dbReference type="AlphaFoldDB" id="A0A009ILU1"/>
<dbReference type="GO" id="GO:0045881">
    <property type="term" value="P:positive regulation of sporulation resulting in formation of a cellular spore"/>
    <property type="evidence" value="ECO:0007669"/>
    <property type="project" value="TreeGrafter"/>
</dbReference>
<proteinExistence type="predicted"/>
<evidence type="ECO:0000313" key="3">
    <source>
        <dbReference type="Proteomes" id="UP000020595"/>
    </source>
</evidence>
<dbReference type="SMART" id="SM00470">
    <property type="entry name" value="ParB"/>
    <property type="match status" value="1"/>
</dbReference>
<evidence type="ECO:0000259" key="1">
    <source>
        <dbReference type="SMART" id="SM00470"/>
    </source>
</evidence>
<comment type="caution">
    <text evidence="2">The sequence shown here is derived from an EMBL/GenBank/DDBJ whole genome shotgun (WGS) entry which is preliminary data.</text>
</comment>
<gene>
    <name evidence="2" type="ORF">J512_1991</name>
</gene>
<evidence type="ECO:0000313" key="2">
    <source>
        <dbReference type="EMBL" id="EXB05669.1"/>
    </source>
</evidence>
<dbReference type="GO" id="GO:0007059">
    <property type="term" value="P:chromosome segregation"/>
    <property type="evidence" value="ECO:0007669"/>
    <property type="project" value="TreeGrafter"/>
</dbReference>
<dbReference type="PANTHER" id="PTHR33375">
    <property type="entry name" value="CHROMOSOME-PARTITIONING PROTEIN PARB-RELATED"/>
    <property type="match status" value="1"/>
</dbReference>
<reference evidence="2 3" key="1">
    <citation type="submission" date="2014-02" db="EMBL/GenBank/DDBJ databases">
        <title>Comparative genomics and transcriptomics to identify genetic mechanisms underlying the emergence of carbapenem resistant Acinetobacter baumannii (CRAb).</title>
        <authorList>
            <person name="Harris A.D."/>
            <person name="Johnson K.J."/>
            <person name="George J."/>
            <person name="Shefchek K."/>
            <person name="Daugherty S.C."/>
            <person name="Parankush S."/>
            <person name="Sadzewicz L."/>
            <person name="Tallon L."/>
            <person name="Sengamalay N."/>
            <person name="Hazen T.H."/>
            <person name="Rasko D.A."/>
        </authorList>
    </citation>
    <scope>NUCLEOTIDE SEQUENCE [LARGE SCALE GENOMIC DNA]</scope>
    <source>
        <strain evidence="2 3">1295743</strain>
    </source>
</reference>
<dbReference type="SUPFAM" id="SSF110849">
    <property type="entry name" value="ParB/Sulfiredoxin"/>
    <property type="match status" value="1"/>
</dbReference>
<dbReference type="PANTHER" id="PTHR33375:SF1">
    <property type="entry name" value="CHROMOSOME-PARTITIONING PROTEIN PARB-RELATED"/>
    <property type="match status" value="1"/>
</dbReference>
<dbReference type="Pfam" id="PF02195">
    <property type="entry name" value="ParB_N"/>
    <property type="match status" value="1"/>
</dbReference>
<sequence length="212" mass="23657">MSVEYLEIDPGELWPNPWNSNVVSPENERKIEEGIKRHGMFKPIIVRTLLDGRLQIIGGQHRAMIAKRLGLLTVPVMNLGRIDEARAKEIGLIDNGRYGEDDIVKLNEILHDLGGIDELIDVMPWSSEEIDIFSSTNIALDALSDLDSPSEEVELPKTTKVQTHQIMRFKVPIEDVDAITKLIEKTIKAQGFTESDSLTNAGDALVYLLGSK</sequence>
<dbReference type="RefSeq" id="WP_000110211.1">
    <property type="nucleotide sequence ID" value="NZ_JEWH01000022.1"/>
</dbReference>
<dbReference type="PATRIC" id="fig|1310613.3.peg.1913"/>
<dbReference type="InterPro" id="IPR036086">
    <property type="entry name" value="ParB/Sulfiredoxin_sf"/>
</dbReference>
<dbReference type="Gene3D" id="3.90.1530.10">
    <property type="entry name" value="Conserved hypothetical protein from pyrococcus furiosus pfu- 392566-001, ParB domain"/>
    <property type="match status" value="1"/>
</dbReference>
<name>A0A009ILU1_ACIB9</name>
<feature type="domain" description="ParB-like N-terminal" evidence="1">
    <location>
        <begin position="6"/>
        <end position="96"/>
    </location>
</feature>
<dbReference type="CDD" id="cd16387">
    <property type="entry name" value="ParB_N_Srx"/>
    <property type="match status" value="1"/>
</dbReference>
<dbReference type="EMBL" id="JEWH01000022">
    <property type="protein sequence ID" value="EXB05669.1"/>
    <property type="molecule type" value="Genomic_DNA"/>
</dbReference>
<organism evidence="2 3">
    <name type="scientific">Acinetobacter baumannii (strain 1295743)</name>
    <dbReference type="NCBI Taxonomy" id="1310613"/>
    <lineage>
        <taxon>Bacteria</taxon>
        <taxon>Pseudomonadati</taxon>
        <taxon>Pseudomonadota</taxon>
        <taxon>Gammaproteobacteria</taxon>
        <taxon>Moraxellales</taxon>
        <taxon>Moraxellaceae</taxon>
        <taxon>Acinetobacter</taxon>
        <taxon>Acinetobacter calcoaceticus/baumannii complex</taxon>
    </lineage>
</organism>
<dbReference type="InterPro" id="IPR003115">
    <property type="entry name" value="ParB_N"/>
</dbReference>
<dbReference type="InterPro" id="IPR050336">
    <property type="entry name" value="Chromosome_partition/occlusion"/>
</dbReference>
<protein>
    <submittedName>
        <fullName evidence="2">ParB-like nuclease domain protein</fullName>
    </submittedName>
</protein>